<dbReference type="EMBL" id="LAZR01006981">
    <property type="protein sequence ID" value="KKM88276.1"/>
    <property type="molecule type" value="Genomic_DNA"/>
</dbReference>
<protein>
    <submittedName>
        <fullName evidence="1">Uncharacterized protein</fullName>
    </submittedName>
</protein>
<accession>A0A0F9LM96</accession>
<reference evidence="1" key="1">
    <citation type="journal article" date="2015" name="Nature">
        <title>Complex archaea that bridge the gap between prokaryotes and eukaryotes.</title>
        <authorList>
            <person name="Spang A."/>
            <person name="Saw J.H."/>
            <person name="Jorgensen S.L."/>
            <person name="Zaremba-Niedzwiedzka K."/>
            <person name="Martijn J."/>
            <person name="Lind A.E."/>
            <person name="van Eijk R."/>
            <person name="Schleper C."/>
            <person name="Guy L."/>
            <person name="Ettema T.J."/>
        </authorList>
    </citation>
    <scope>NUCLEOTIDE SEQUENCE</scope>
</reference>
<evidence type="ECO:0000313" key="1">
    <source>
        <dbReference type="EMBL" id="KKM88276.1"/>
    </source>
</evidence>
<sequence length="70" mass="8360">MDICSFCGEEIYQHVEFVQCLIKLAKSLMEEHIERVWKFALIADMELWIDSTVRKFEYLIMPRFRGVGES</sequence>
<name>A0A0F9LM96_9ZZZZ</name>
<gene>
    <name evidence="1" type="ORF">LCGC14_1260400</name>
</gene>
<comment type="caution">
    <text evidence="1">The sequence shown here is derived from an EMBL/GenBank/DDBJ whole genome shotgun (WGS) entry which is preliminary data.</text>
</comment>
<dbReference type="AlphaFoldDB" id="A0A0F9LM96"/>
<organism evidence="1">
    <name type="scientific">marine sediment metagenome</name>
    <dbReference type="NCBI Taxonomy" id="412755"/>
    <lineage>
        <taxon>unclassified sequences</taxon>
        <taxon>metagenomes</taxon>
        <taxon>ecological metagenomes</taxon>
    </lineage>
</organism>
<proteinExistence type="predicted"/>